<keyword evidence="9" id="KW-1185">Reference proteome</keyword>
<feature type="chain" id="PRO_5021822524" description="Planctomycete cytochrome C" evidence="1">
    <location>
        <begin position="23"/>
        <end position="1001"/>
    </location>
</feature>
<organism evidence="8 9">
    <name type="scientific">Rosistilla ulvae</name>
    <dbReference type="NCBI Taxonomy" id="1930277"/>
    <lineage>
        <taxon>Bacteria</taxon>
        <taxon>Pseudomonadati</taxon>
        <taxon>Planctomycetota</taxon>
        <taxon>Planctomycetia</taxon>
        <taxon>Pirellulales</taxon>
        <taxon>Pirellulaceae</taxon>
        <taxon>Rosistilla</taxon>
    </lineage>
</organism>
<dbReference type="Pfam" id="PF07624">
    <property type="entry name" value="PSD2"/>
    <property type="match status" value="1"/>
</dbReference>
<evidence type="ECO:0000259" key="7">
    <source>
        <dbReference type="Pfam" id="PF07637"/>
    </source>
</evidence>
<proteinExistence type="predicted"/>
<dbReference type="RefSeq" id="WP_145341971.1">
    <property type="nucleotide sequence ID" value="NZ_CP036261.1"/>
</dbReference>
<evidence type="ECO:0008006" key="10">
    <source>
        <dbReference type="Google" id="ProtNLM"/>
    </source>
</evidence>
<feature type="signal peptide" evidence="1">
    <location>
        <begin position="1"/>
        <end position="22"/>
    </location>
</feature>
<evidence type="ECO:0000313" key="9">
    <source>
        <dbReference type="Proteomes" id="UP000319557"/>
    </source>
</evidence>
<dbReference type="InterPro" id="IPR011478">
    <property type="entry name" value="DUF1585"/>
</dbReference>
<dbReference type="Pfam" id="PF07635">
    <property type="entry name" value="PSCyt1"/>
    <property type="match status" value="1"/>
</dbReference>
<evidence type="ECO:0000259" key="3">
    <source>
        <dbReference type="Pfam" id="PF07626"/>
    </source>
</evidence>
<feature type="domain" description="DUF1588" evidence="4">
    <location>
        <begin position="798"/>
        <end position="895"/>
    </location>
</feature>
<dbReference type="Pfam" id="PF07637">
    <property type="entry name" value="PSD5"/>
    <property type="match status" value="1"/>
</dbReference>
<dbReference type="Pfam" id="PF07627">
    <property type="entry name" value="PSCyt3"/>
    <property type="match status" value="1"/>
</dbReference>
<feature type="domain" description="Cytochrome C Planctomycete-type" evidence="6">
    <location>
        <begin position="41"/>
        <end position="88"/>
    </location>
</feature>
<dbReference type="GO" id="GO:0020037">
    <property type="term" value="F:heme binding"/>
    <property type="evidence" value="ECO:0007669"/>
    <property type="project" value="InterPro"/>
</dbReference>
<gene>
    <name evidence="8" type="ORF">EC9_04590</name>
</gene>
<dbReference type="Proteomes" id="UP000319557">
    <property type="component" value="Chromosome"/>
</dbReference>
<dbReference type="KEGG" id="ruv:EC9_04590"/>
<dbReference type="OrthoDB" id="175242at2"/>
<dbReference type="InterPro" id="IPR011429">
    <property type="entry name" value="Cyt_c_Planctomycete-type"/>
</dbReference>
<dbReference type="InterPro" id="IPR013039">
    <property type="entry name" value="DUF1588"/>
</dbReference>
<dbReference type="InterPro" id="IPR013036">
    <property type="entry name" value="DUF1587"/>
</dbReference>
<dbReference type="InterPro" id="IPR013043">
    <property type="entry name" value="DUF1595"/>
</dbReference>
<evidence type="ECO:0000259" key="5">
    <source>
        <dbReference type="Pfam" id="PF07631"/>
    </source>
</evidence>
<accession>A0A517LUK5</accession>
<evidence type="ECO:0000256" key="1">
    <source>
        <dbReference type="SAM" id="SignalP"/>
    </source>
</evidence>
<evidence type="ECO:0000259" key="2">
    <source>
        <dbReference type="Pfam" id="PF07624"/>
    </source>
</evidence>
<dbReference type="InterPro" id="IPR013042">
    <property type="entry name" value="DUF1592"/>
</dbReference>
<evidence type="ECO:0000313" key="8">
    <source>
        <dbReference type="EMBL" id="QDS86298.1"/>
    </source>
</evidence>
<dbReference type="SUPFAM" id="SSF46626">
    <property type="entry name" value="Cytochrome c"/>
    <property type="match status" value="1"/>
</dbReference>
<feature type="domain" description="DUF1585" evidence="2">
    <location>
        <begin position="916"/>
        <end position="985"/>
    </location>
</feature>
<dbReference type="Pfam" id="PF07626">
    <property type="entry name" value="PSD3"/>
    <property type="match status" value="1"/>
</dbReference>
<feature type="domain" description="DUF1595" evidence="7">
    <location>
        <begin position="568"/>
        <end position="624"/>
    </location>
</feature>
<evidence type="ECO:0000259" key="6">
    <source>
        <dbReference type="Pfam" id="PF07635"/>
    </source>
</evidence>
<feature type="domain" description="DUF1592" evidence="5">
    <location>
        <begin position="647"/>
        <end position="774"/>
    </location>
</feature>
<dbReference type="EMBL" id="CP036261">
    <property type="protein sequence ID" value="QDS86298.1"/>
    <property type="molecule type" value="Genomic_DNA"/>
</dbReference>
<dbReference type="Pfam" id="PF07631">
    <property type="entry name" value="PSD4"/>
    <property type="match status" value="1"/>
</dbReference>
<reference evidence="8 9" key="1">
    <citation type="submission" date="2019-02" db="EMBL/GenBank/DDBJ databases">
        <title>Deep-cultivation of Planctomycetes and their phenomic and genomic characterization uncovers novel biology.</title>
        <authorList>
            <person name="Wiegand S."/>
            <person name="Jogler M."/>
            <person name="Boedeker C."/>
            <person name="Pinto D."/>
            <person name="Vollmers J."/>
            <person name="Rivas-Marin E."/>
            <person name="Kohn T."/>
            <person name="Peeters S.H."/>
            <person name="Heuer A."/>
            <person name="Rast P."/>
            <person name="Oberbeckmann S."/>
            <person name="Bunk B."/>
            <person name="Jeske O."/>
            <person name="Meyerdierks A."/>
            <person name="Storesund J.E."/>
            <person name="Kallscheuer N."/>
            <person name="Luecker S."/>
            <person name="Lage O.M."/>
            <person name="Pohl T."/>
            <person name="Merkel B.J."/>
            <person name="Hornburger P."/>
            <person name="Mueller R.-W."/>
            <person name="Bruemmer F."/>
            <person name="Labrenz M."/>
            <person name="Spormann A.M."/>
            <person name="Op den Camp H."/>
            <person name="Overmann J."/>
            <person name="Amann R."/>
            <person name="Jetten M.S.M."/>
            <person name="Mascher T."/>
            <person name="Medema M.H."/>
            <person name="Devos D.P."/>
            <person name="Kaster A.-K."/>
            <person name="Ovreas L."/>
            <person name="Rohde M."/>
            <person name="Galperin M.Y."/>
            <person name="Jogler C."/>
        </authorList>
    </citation>
    <scope>NUCLEOTIDE SEQUENCE [LARGE SCALE GENOMIC DNA]</scope>
    <source>
        <strain evidence="8 9">EC9</strain>
    </source>
</reference>
<protein>
    <recommendedName>
        <fullName evidence="10">Planctomycete cytochrome C</fullName>
    </recommendedName>
</protein>
<dbReference type="InterPro" id="IPR036909">
    <property type="entry name" value="Cyt_c-like_dom_sf"/>
</dbReference>
<feature type="domain" description="DUF1587" evidence="3">
    <location>
        <begin position="127"/>
        <end position="188"/>
    </location>
</feature>
<keyword evidence="1" id="KW-0732">Signal</keyword>
<evidence type="ECO:0000259" key="4">
    <source>
        <dbReference type="Pfam" id="PF07627"/>
    </source>
</evidence>
<name>A0A517LUK5_9BACT</name>
<sequence precursor="true">MLAIRRFTFCLFLLACGMVAGAESLQSTFKEAVLPVVQANCLECHNQETTEGDLDLSADTDLASVVKNFRRWSIVLDRMEAGDMPPEDADHQPTAAERAAVIAWIQQVRTVEAERTQGDPGIVLPHRLSSNEYNYTIRDLTGVDIQPAASFPVDPANEAGFDNSGESLSMSPALLKKYLAAATIVSEHLALTPRGFEFAPHPVITPTDRDKFCVNRIIDFYRKQRTDYADFFELLWRYQNRETLGMADLTLEQLADQSGLSQRYSRTLYQLLCDPRESGTGGAIGPIAALKQLMNELPDASTSENVAAAVKGCQTMASFVSTLRSSLVPEVANLTSPGVHNGSQPLVLWKNRQFAANRRRYVDDALPDGSFGLPDDSKAAELMQVPDEAGLSQYKQALSVFCGLFPDAFFVSERARVYLDPKKEKKLKGRFLSAGFHSQMGYFRDDAPLYDLMLDDAQQQELDRLWLELDFVASAPMRQYAGFIWFDRTDSRFMRDRVFDRYRAEDKDSTSAEKVAGLADAYCEKAERLGASEQALAVIRFYFDDMNATFRRLEKLSIDSQPRQLAALIEFAQHAYRRPLSSDEVASIRSFYDSMRNEEGLSHEQAIRDGVVAVLMSPHFCYRMDLPNDAVAGLEAADAEVPAIVPLSDYSLASRLSYFLWSSQPDDELLELASKGQLHEPEVLMDQSRRLLKDDRVEGFVVEFTGNWLDFRRFAEHNGVDRQRFPVFTDELRQAMAEEPIRFSRDLIERDGSVLDFLYAKHTFVNPVLAEFYGAEVDPSGEANEPWGRWDQAGQRQRGGLLPMAVFLTHNSSGLRTSPVQRGNWLVQRILGEKVPAPPATVPDLPSDESKLGDLTLREALARHRQDVACAGCHNRIDSMGLVFEGYGPIGELRDLDLGGRAIDDSAVFPNEDKGNGLAGVLEYIRDARQEDFVDNLCRKLLAFGLGRTLQLSDESIITDMKHRLAGNDYRFSSMIDAIVTSPAFLNKRIRISLDETVTIP</sequence>
<dbReference type="GO" id="GO:0009055">
    <property type="term" value="F:electron transfer activity"/>
    <property type="evidence" value="ECO:0007669"/>
    <property type="project" value="InterPro"/>
</dbReference>
<dbReference type="AlphaFoldDB" id="A0A517LUK5"/>